<protein>
    <recommendedName>
        <fullName evidence="2">ACT domain-containing protein ACR</fullName>
    </recommendedName>
    <alternativeName>
        <fullName evidence="2">Protein ACT DOMAIN REPEATS</fullName>
    </alternativeName>
</protein>
<dbReference type="SUPFAM" id="SSF55021">
    <property type="entry name" value="ACT-like"/>
    <property type="match status" value="1"/>
</dbReference>
<feature type="domain" description="ACT" evidence="3">
    <location>
        <begin position="31"/>
        <end position="108"/>
    </location>
</feature>
<dbReference type="InterPro" id="IPR045865">
    <property type="entry name" value="ACT-like_dom_sf"/>
</dbReference>
<dbReference type="PANTHER" id="PTHR31096:SF15">
    <property type="entry name" value="ACT DOMAIN-CONTAINING PROTEIN ACR"/>
    <property type="match status" value="1"/>
</dbReference>
<gene>
    <name evidence="4" type="ORF">POM88_053901</name>
</gene>
<reference evidence="4" key="2">
    <citation type="submission" date="2023-05" db="EMBL/GenBank/DDBJ databases">
        <authorList>
            <person name="Schelkunov M.I."/>
        </authorList>
    </citation>
    <scope>NUCLEOTIDE SEQUENCE</scope>
    <source>
        <strain evidence="4">Hsosn_3</strain>
        <tissue evidence="4">Leaf</tissue>
    </source>
</reference>
<dbReference type="PROSITE" id="PS51671">
    <property type="entry name" value="ACT"/>
    <property type="match status" value="1"/>
</dbReference>
<dbReference type="AlphaFoldDB" id="A0AAD8GPS9"/>
<dbReference type="PANTHER" id="PTHR31096">
    <property type="entry name" value="ACT DOMAIN-CONTAINING PROTEIN ACR4-RELATED"/>
    <property type="match status" value="1"/>
</dbReference>
<dbReference type="GO" id="GO:0016597">
    <property type="term" value="F:amino acid binding"/>
    <property type="evidence" value="ECO:0007669"/>
    <property type="project" value="UniProtKB-UniRule"/>
</dbReference>
<keyword evidence="5" id="KW-1185">Reference proteome</keyword>
<reference evidence="4" key="1">
    <citation type="submission" date="2023-02" db="EMBL/GenBank/DDBJ databases">
        <title>Genome of toxic invasive species Heracleum sosnowskyi carries increased number of genes despite the absence of recent whole-genome duplications.</title>
        <authorList>
            <person name="Schelkunov M."/>
            <person name="Shtratnikova V."/>
            <person name="Makarenko M."/>
            <person name="Klepikova A."/>
            <person name="Omelchenko D."/>
            <person name="Novikova G."/>
            <person name="Obukhova E."/>
            <person name="Bogdanov V."/>
            <person name="Penin A."/>
            <person name="Logacheva M."/>
        </authorList>
    </citation>
    <scope>NUCLEOTIDE SEQUENCE</scope>
    <source>
        <strain evidence="4">Hsosn_3</strain>
        <tissue evidence="4">Leaf</tissue>
    </source>
</reference>
<comment type="caution">
    <text evidence="4">The sequence shown here is derived from an EMBL/GenBank/DDBJ whole genome shotgun (WGS) entry which is preliminary data.</text>
</comment>
<dbReference type="Pfam" id="PF01842">
    <property type="entry name" value="ACT"/>
    <property type="match status" value="1"/>
</dbReference>
<keyword evidence="1 2" id="KW-0677">Repeat</keyword>
<dbReference type="EMBL" id="JAUIZM010000022">
    <property type="protein sequence ID" value="KAK1351896.1"/>
    <property type="molecule type" value="Genomic_DNA"/>
</dbReference>
<dbReference type="InterPro" id="IPR040217">
    <property type="entry name" value="ACR1-12"/>
</dbReference>
<dbReference type="InterPro" id="IPR002912">
    <property type="entry name" value="ACT_dom"/>
</dbReference>
<dbReference type="Proteomes" id="UP001237642">
    <property type="component" value="Unassembled WGS sequence"/>
</dbReference>
<proteinExistence type="predicted"/>
<organism evidence="4 5">
    <name type="scientific">Heracleum sosnowskyi</name>
    <dbReference type="NCBI Taxonomy" id="360622"/>
    <lineage>
        <taxon>Eukaryota</taxon>
        <taxon>Viridiplantae</taxon>
        <taxon>Streptophyta</taxon>
        <taxon>Embryophyta</taxon>
        <taxon>Tracheophyta</taxon>
        <taxon>Spermatophyta</taxon>
        <taxon>Magnoliopsida</taxon>
        <taxon>eudicotyledons</taxon>
        <taxon>Gunneridae</taxon>
        <taxon>Pentapetalae</taxon>
        <taxon>asterids</taxon>
        <taxon>campanulids</taxon>
        <taxon>Apiales</taxon>
        <taxon>Apiaceae</taxon>
        <taxon>Apioideae</taxon>
        <taxon>apioid superclade</taxon>
        <taxon>Tordylieae</taxon>
        <taxon>Tordyliinae</taxon>
        <taxon>Heracleum</taxon>
    </lineage>
</organism>
<evidence type="ECO:0000313" key="4">
    <source>
        <dbReference type="EMBL" id="KAK1351896.1"/>
    </source>
</evidence>
<evidence type="ECO:0000313" key="5">
    <source>
        <dbReference type="Proteomes" id="UP001237642"/>
    </source>
</evidence>
<accession>A0AAD8GPS9</accession>
<sequence length="127" mass="14001">MLQALGPRGCSFHSLTRSVGVQAAAAAGCTTIELTGGDRPGLLSEVFVVLADIKYNVESAEVWTHNSRMALVVYITDEVDRLPIEESLRLADIKRLLLYVLKRNRDNGEQIVLFLWVQLTLKGGCTN</sequence>
<evidence type="ECO:0000256" key="1">
    <source>
        <dbReference type="ARBA" id="ARBA00022737"/>
    </source>
</evidence>
<name>A0AAD8GPS9_9APIA</name>
<dbReference type="Gene3D" id="3.30.70.260">
    <property type="match status" value="1"/>
</dbReference>
<evidence type="ECO:0000259" key="3">
    <source>
        <dbReference type="PROSITE" id="PS51671"/>
    </source>
</evidence>
<evidence type="ECO:0000256" key="2">
    <source>
        <dbReference type="RuleBase" id="RU369043"/>
    </source>
</evidence>
<comment type="function">
    <text evidence="2">Binds amino acids.</text>
</comment>